<reference evidence="2 3" key="1">
    <citation type="submission" date="2024-01" db="EMBL/GenBank/DDBJ databases">
        <title>Genome insights into Plantactinospora veratri sp. nov.</title>
        <authorList>
            <person name="Wang L."/>
        </authorList>
    </citation>
    <scope>NUCLEOTIDE SEQUENCE [LARGE SCALE GENOMIC DNA]</scope>
    <source>
        <strain evidence="2 3">NEAU-FHS4</strain>
    </source>
</reference>
<feature type="domain" description="DUF397" evidence="1">
    <location>
        <begin position="12"/>
        <end position="62"/>
    </location>
</feature>
<dbReference type="EMBL" id="JAZGQL010000001">
    <property type="protein sequence ID" value="MEE6305550.1"/>
    <property type="molecule type" value="Genomic_DNA"/>
</dbReference>
<sequence length="68" mass="7225">MDLKAITGSAPHWVRSTKSIEGNCIEVAVTSGGVLVRDSKDEQGPTLYFRRGMWQGFIGGVRAGGTAT</sequence>
<protein>
    <submittedName>
        <fullName evidence="2">DUF397 domain-containing protein</fullName>
    </submittedName>
</protein>
<organism evidence="2 3">
    <name type="scientific">Plantactinospora veratri</name>
    <dbReference type="NCBI Taxonomy" id="1436122"/>
    <lineage>
        <taxon>Bacteria</taxon>
        <taxon>Bacillati</taxon>
        <taxon>Actinomycetota</taxon>
        <taxon>Actinomycetes</taxon>
        <taxon>Micromonosporales</taxon>
        <taxon>Micromonosporaceae</taxon>
        <taxon>Plantactinospora</taxon>
    </lineage>
</organism>
<keyword evidence="3" id="KW-1185">Reference proteome</keyword>
<dbReference type="InterPro" id="IPR007278">
    <property type="entry name" value="DUF397"/>
</dbReference>
<gene>
    <name evidence="2" type="ORF">V1634_01715</name>
</gene>
<dbReference type="Proteomes" id="UP001339911">
    <property type="component" value="Unassembled WGS sequence"/>
</dbReference>
<evidence type="ECO:0000259" key="1">
    <source>
        <dbReference type="Pfam" id="PF04149"/>
    </source>
</evidence>
<name>A0ABU7S6L0_9ACTN</name>
<comment type="caution">
    <text evidence="2">The sequence shown here is derived from an EMBL/GenBank/DDBJ whole genome shotgun (WGS) entry which is preliminary data.</text>
</comment>
<evidence type="ECO:0000313" key="3">
    <source>
        <dbReference type="Proteomes" id="UP001339911"/>
    </source>
</evidence>
<proteinExistence type="predicted"/>
<evidence type="ECO:0000313" key="2">
    <source>
        <dbReference type="EMBL" id="MEE6305550.1"/>
    </source>
</evidence>
<dbReference type="Pfam" id="PF04149">
    <property type="entry name" value="DUF397"/>
    <property type="match status" value="1"/>
</dbReference>
<accession>A0ABU7S6L0</accession>